<dbReference type="EMBL" id="PHWZ01000025">
    <property type="protein sequence ID" value="TEY83178.1"/>
    <property type="molecule type" value="Genomic_DNA"/>
</dbReference>
<dbReference type="AlphaFoldDB" id="A0A4Y8DE41"/>
<reference evidence="1 2" key="1">
    <citation type="submission" date="2017-11" db="EMBL/GenBank/DDBJ databases">
        <title>Comparative genomics of Botrytis spp.</title>
        <authorList>
            <person name="Valero-Jimenez C.A."/>
            <person name="Tapia P."/>
            <person name="Veloso J."/>
            <person name="Silva-Moreno E."/>
            <person name="Staats M."/>
            <person name="Valdes J.H."/>
            <person name="Van Kan J.A.L."/>
        </authorList>
    </citation>
    <scope>NUCLEOTIDE SEQUENCE [LARGE SCALE GENOMIC DNA]</scope>
    <source>
        <strain evidence="1 2">MUCL2830</strain>
    </source>
</reference>
<accession>A0A4Y8DE41</accession>
<comment type="caution">
    <text evidence="1">The sequence shown here is derived from an EMBL/GenBank/DDBJ whole genome shotgun (WGS) entry which is preliminary data.</text>
</comment>
<protein>
    <submittedName>
        <fullName evidence="1">Uncharacterized protein</fullName>
    </submittedName>
</protein>
<keyword evidence="2" id="KW-1185">Reference proteome</keyword>
<gene>
    <name evidence="1" type="ORF">BOTCAL_0025g00390</name>
</gene>
<proteinExistence type="predicted"/>
<evidence type="ECO:0000313" key="1">
    <source>
        <dbReference type="EMBL" id="TEY83178.1"/>
    </source>
</evidence>
<dbReference type="Proteomes" id="UP000297299">
    <property type="component" value="Unassembled WGS sequence"/>
</dbReference>
<sequence>MRLTKIGLLESLIESRSLHGTASNNQPKRDRMKIMNSMQETIKSSTAHVDLIVLLNVTYQKLAT</sequence>
<name>A0A4Y8DE41_9HELO</name>
<organism evidence="1 2">
    <name type="scientific">Botryotinia calthae</name>
    <dbReference type="NCBI Taxonomy" id="38488"/>
    <lineage>
        <taxon>Eukaryota</taxon>
        <taxon>Fungi</taxon>
        <taxon>Dikarya</taxon>
        <taxon>Ascomycota</taxon>
        <taxon>Pezizomycotina</taxon>
        <taxon>Leotiomycetes</taxon>
        <taxon>Helotiales</taxon>
        <taxon>Sclerotiniaceae</taxon>
        <taxon>Botryotinia</taxon>
    </lineage>
</organism>
<evidence type="ECO:0000313" key="2">
    <source>
        <dbReference type="Proteomes" id="UP000297299"/>
    </source>
</evidence>